<organism evidence="3 4">
    <name type="scientific">Cryptococcus deuterogattii (strain R265)</name>
    <name type="common">Cryptococcus gattii VGII (strain R265)</name>
    <dbReference type="NCBI Taxonomy" id="294750"/>
    <lineage>
        <taxon>Eukaryota</taxon>
        <taxon>Fungi</taxon>
        <taxon>Dikarya</taxon>
        <taxon>Basidiomycota</taxon>
        <taxon>Agaricomycotina</taxon>
        <taxon>Tremellomycetes</taxon>
        <taxon>Tremellales</taxon>
        <taxon>Cryptococcaceae</taxon>
        <taxon>Cryptococcus</taxon>
        <taxon>Cryptococcus gattii species complex</taxon>
    </lineage>
</organism>
<evidence type="ECO:0000256" key="1">
    <source>
        <dbReference type="ARBA" id="ARBA00005254"/>
    </source>
</evidence>
<accession>A0A095EKZ2</accession>
<dbReference type="GO" id="GO:0005777">
    <property type="term" value="C:peroxisome"/>
    <property type="evidence" value="ECO:0007669"/>
    <property type="project" value="TreeGrafter"/>
</dbReference>
<dbReference type="HOGENOM" id="CLU_009834_3_1_1"/>
<dbReference type="PANTHER" id="PTHR11941:SF75">
    <property type="entry name" value="ENOYL-COA HYDRATASE_ISOMERASE FAMILY PROTEIN"/>
    <property type="match status" value="1"/>
</dbReference>
<dbReference type="PANTHER" id="PTHR11941">
    <property type="entry name" value="ENOYL-COA HYDRATASE-RELATED"/>
    <property type="match status" value="1"/>
</dbReference>
<dbReference type="InterPro" id="IPR001753">
    <property type="entry name" value="Enoyl-CoA_hydra/iso"/>
</dbReference>
<dbReference type="AlphaFoldDB" id="A0A095EKZ2"/>
<keyword evidence="3" id="KW-0413">Isomerase</keyword>
<dbReference type="GeneID" id="88179921"/>
<dbReference type="SUPFAM" id="SSF52096">
    <property type="entry name" value="ClpP/crotonase"/>
    <property type="match status" value="1"/>
</dbReference>
<dbReference type="OrthoDB" id="1696280at2759"/>
<dbReference type="Pfam" id="PF00378">
    <property type="entry name" value="ECH_1"/>
    <property type="match status" value="1"/>
</dbReference>
<dbReference type="CDD" id="cd06558">
    <property type="entry name" value="crotonase-like"/>
    <property type="match status" value="1"/>
</dbReference>
<keyword evidence="4" id="KW-1185">Reference proteome</keyword>
<evidence type="ECO:0000256" key="2">
    <source>
        <dbReference type="RuleBase" id="RU003707"/>
    </source>
</evidence>
<dbReference type="PROSITE" id="PS00166">
    <property type="entry name" value="ENOYL_COA_HYDRATASE"/>
    <property type="match status" value="1"/>
</dbReference>
<reference evidence="3 4" key="2">
    <citation type="journal article" date="2018" name="Proc. Natl. Acad. Sci.">
        <title>RNAi is a critical determinant of centromere evolution in closely related fungi.</title>
        <authorList>
            <person name="Yadav V."/>
            <person name="Sun S."/>
            <person name="Billmyre R.B."/>
            <person name="Thimmappa B.C."/>
            <person name="Shea T."/>
            <person name="Lintner R."/>
            <person name="Bakkeren G."/>
            <person name="Cuomo C.A."/>
            <person name="Heitman J."/>
            <person name="Sanyal K."/>
        </authorList>
    </citation>
    <scope>NUCLEOTIDE SEQUENCE [LARGE SCALE GENOMIC DNA]</scope>
    <source>
        <strain evidence="3 4">R265</strain>
    </source>
</reference>
<dbReference type="OMA" id="LWIIELH"/>
<sequence length="266" mass="29322">MPHITLTRPRATVWQIALTSPPDNRLVPALLSELSEALDTVEIEWRQAGGGQMDPKKREGHAGKGAGALVLTSELPKFFSNGLDFEGSLKINNFFEEVYDPVMWRLLTFPLLTIAAINGHAFAGGMVLALCCDYRIITSGKGFMCMNEITFGSPLPNSFSTLLANRIPDPQHLRDTLLARRWTQPELLKIGLVDSVVEQDKVIEEAVELGAKEGIRVAPGSWGLIKEGVFRPILESSQSYRPITRPPDAATAFWNRVGKDKAKAKL</sequence>
<dbReference type="FunFam" id="3.90.226.10:FF:000107">
    <property type="entry name" value="Unplaced genomic scaffold supercont2.5, whole genome shotgun sequence"/>
    <property type="match status" value="1"/>
</dbReference>
<dbReference type="GO" id="GO:0004165">
    <property type="term" value="F:delta(3)-delta(2)-enoyl-CoA isomerase activity"/>
    <property type="evidence" value="ECO:0007669"/>
    <property type="project" value="TreeGrafter"/>
</dbReference>
<proteinExistence type="inferred from homology"/>
<gene>
    <name evidence="3" type="ORF">CNBG_3651</name>
</gene>
<dbReference type="InterPro" id="IPR029045">
    <property type="entry name" value="ClpP/crotonase-like_dom_sf"/>
</dbReference>
<dbReference type="Proteomes" id="UP000029445">
    <property type="component" value="Chromosome 1"/>
</dbReference>
<protein>
    <submittedName>
        <fullName evidence="3">Enoyl-CoA hydratase/isomerase</fullName>
    </submittedName>
</protein>
<dbReference type="STRING" id="294750.A0A095EKZ2"/>
<evidence type="ECO:0000313" key="4">
    <source>
        <dbReference type="Proteomes" id="UP000029445"/>
    </source>
</evidence>
<comment type="similarity">
    <text evidence="1 2">Belongs to the enoyl-CoA hydratase/isomerase family.</text>
</comment>
<dbReference type="GO" id="GO:0006635">
    <property type="term" value="P:fatty acid beta-oxidation"/>
    <property type="evidence" value="ECO:0007669"/>
    <property type="project" value="TreeGrafter"/>
</dbReference>
<dbReference type="InterPro" id="IPR018376">
    <property type="entry name" value="Enoyl-CoA_hyd/isom_CS"/>
</dbReference>
<name>A0A095EKZ2_CRYD2</name>
<dbReference type="Gene3D" id="3.90.226.10">
    <property type="entry name" value="2-enoyl-CoA Hydratase, Chain A, domain 1"/>
    <property type="match status" value="1"/>
</dbReference>
<evidence type="ECO:0000313" key="3">
    <source>
        <dbReference type="EMBL" id="KGB77813.1"/>
    </source>
</evidence>
<dbReference type="RefSeq" id="XP_062883601.1">
    <property type="nucleotide sequence ID" value="XM_063027646.1"/>
</dbReference>
<dbReference type="KEGG" id="cdeu:CNBG_3651"/>
<reference evidence="3 4" key="1">
    <citation type="journal article" date="2011" name="MBio">
        <title>Genome variation in Cryptococcus gattii, an emerging pathogen of immunocompetent hosts.</title>
        <authorList>
            <person name="D'Souza C.A."/>
            <person name="Kronstad J.W."/>
            <person name="Taylor G."/>
            <person name="Warren R."/>
            <person name="Yuen M."/>
            <person name="Hu G."/>
            <person name="Jung W.H."/>
            <person name="Sham A."/>
            <person name="Kidd S.E."/>
            <person name="Tangen K."/>
            <person name="Lee N."/>
            <person name="Zeilmaker T."/>
            <person name="Sawkins J."/>
            <person name="McVicker G."/>
            <person name="Shah S."/>
            <person name="Gnerre S."/>
            <person name="Griggs A."/>
            <person name="Zeng Q."/>
            <person name="Bartlett K."/>
            <person name="Li W."/>
            <person name="Wang X."/>
            <person name="Heitman J."/>
            <person name="Stajich J.E."/>
            <person name="Fraser J.A."/>
            <person name="Meyer W."/>
            <person name="Carter D."/>
            <person name="Schein J."/>
            <person name="Krzywinski M."/>
            <person name="Kwon-Chung K.J."/>
            <person name="Varma A."/>
            <person name="Wang J."/>
            <person name="Brunham R."/>
            <person name="Fyfe M."/>
            <person name="Ouellette B.F."/>
            <person name="Siddiqui A."/>
            <person name="Marra M."/>
            <person name="Jones S."/>
            <person name="Holt R."/>
            <person name="Birren B.W."/>
            <person name="Galagan J.E."/>
            <person name="Cuomo C.A."/>
        </authorList>
    </citation>
    <scope>NUCLEOTIDE SEQUENCE [LARGE SCALE GENOMIC DNA]</scope>
    <source>
        <strain evidence="3 4">R265</strain>
    </source>
</reference>
<dbReference type="EMBL" id="CP025759">
    <property type="protein sequence ID" value="KGB77813.1"/>
    <property type="molecule type" value="Genomic_DNA"/>
</dbReference>
<dbReference type="VEuPathDB" id="FungiDB:CNBG_3651"/>